<feature type="region of interest" description="Disordered" evidence="1">
    <location>
        <begin position="15"/>
        <end position="65"/>
    </location>
</feature>
<feature type="region of interest" description="Disordered" evidence="1">
    <location>
        <begin position="92"/>
        <end position="299"/>
    </location>
</feature>
<dbReference type="EMBL" id="JBAWTH010000072">
    <property type="protein sequence ID" value="KAL2279860.1"/>
    <property type="molecule type" value="Genomic_DNA"/>
</dbReference>
<gene>
    <name evidence="2" type="ORF">FJTKL_13210</name>
</gene>
<protein>
    <submittedName>
        <fullName evidence="2">Uncharacterized protein</fullName>
    </submittedName>
</protein>
<comment type="caution">
    <text evidence="2">The sequence shown here is derived from an EMBL/GenBank/DDBJ whole genome shotgun (WGS) entry which is preliminary data.</text>
</comment>
<feature type="compositionally biased region" description="Low complexity" evidence="1">
    <location>
        <begin position="175"/>
        <end position="207"/>
    </location>
</feature>
<reference evidence="2 3" key="1">
    <citation type="submission" date="2024-03" db="EMBL/GenBank/DDBJ databases">
        <title>A high-quality draft genome sequence of Diaporthe vaccinii, a causative agent of upright dieback and viscid rot disease in cranberry plants.</title>
        <authorList>
            <person name="Sarrasin M."/>
            <person name="Lang B.F."/>
            <person name="Burger G."/>
        </authorList>
    </citation>
    <scope>NUCLEOTIDE SEQUENCE [LARGE SCALE GENOMIC DNA]</scope>
    <source>
        <strain evidence="2 3">IS7</strain>
    </source>
</reference>
<feature type="compositionally biased region" description="Pro residues" evidence="1">
    <location>
        <begin position="161"/>
        <end position="174"/>
    </location>
</feature>
<feature type="compositionally biased region" description="Polar residues" evidence="1">
    <location>
        <begin position="30"/>
        <end position="43"/>
    </location>
</feature>
<proteinExistence type="predicted"/>
<sequence>MISLAAFYVTWRRRRGRQIDQADKEKEPGQQRSNEAVSGTGNTTEERKRSTERPMTLPLQGAAAPRTLRSQPIFVDAISPITPTLPHLSRWTSEKADLPSPPGHPAVNIPPHLRHHPLFASTPYGHDDDVSEDDDDDDDDGRLGPHEDVRHPAGDVSPCSSPSPSPSPGPPGLPAPAAAENAALGSFFFFDSPSSRSSTRRPSTRDSSAPRTALSMPPPHRPPPRRRHTRAGGQGRGGGATGSRRGSGSSVCGGGFDGGGGGCGEASSAAPPSPPPPLPVRNAARSKSLHNVERSAVWI</sequence>
<organism evidence="2 3">
    <name type="scientific">Diaporthe vaccinii</name>
    <dbReference type="NCBI Taxonomy" id="105482"/>
    <lineage>
        <taxon>Eukaryota</taxon>
        <taxon>Fungi</taxon>
        <taxon>Dikarya</taxon>
        <taxon>Ascomycota</taxon>
        <taxon>Pezizomycotina</taxon>
        <taxon>Sordariomycetes</taxon>
        <taxon>Sordariomycetidae</taxon>
        <taxon>Diaporthales</taxon>
        <taxon>Diaporthaceae</taxon>
        <taxon>Diaporthe</taxon>
        <taxon>Diaporthe eres species complex</taxon>
    </lineage>
</organism>
<evidence type="ECO:0000313" key="2">
    <source>
        <dbReference type="EMBL" id="KAL2279860.1"/>
    </source>
</evidence>
<feature type="compositionally biased region" description="Basic and acidic residues" evidence="1">
    <location>
        <begin position="17"/>
        <end position="29"/>
    </location>
</feature>
<feature type="compositionally biased region" description="Acidic residues" evidence="1">
    <location>
        <begin position="129"/>
        <end position="140"/>
    </location>
</feature>
<dbReference type="Proteomes" id="UP001600888">
    <property type="component" value="Unassembled WGS sequence"/>
</dbReference>
<name>A0ABR4EBP2_9PEZI</name>
<feature type="compositionally biased region" description="Basic and acidic residues" evidence="1">
    <location>
        <begin position="141"/>
        <end position="153"/>
    </location>
</feature>
<evidence type="ECO:0000256" key="1">
    <source>
        <dbReference type="SAM" id="MobiDB-lite"/>
    </source>
</evidence>
<feature type="compositionally biased region" description="Gly residues" evidence="1">
    <location>
        <begin position="251"/>
        <end position="264"/>
    </location>
</feature>
<feature type="compositionally biased region" description="Gly residues" evidence="1">
    <location>
        <begin position="232"/>
        <end position="241"/>
    </location>
</feature>
<keyword evidence="3" id="KW-1185">Reference proteome</keyword>
<evidence type="ECO:0000313" key="3">
    <source>
        <dbReference type="Proteomes" id="UP001600888"/>
    </source>
</evidence>
<accession>A0ABR4EBP2</accession>